<protein>
    <submittedName>
        <fullName evidence="1">Uncharacterized protein</fullName>
    </submittedName>
</protein>
<organism evidence="1">
    <name type="scientific">bioreactor metagenome</name>
    <dbReference type="NCBI Taxonomy" id="1076179"/>
    <lineage>
        <taxon>unclassified sequences</taxon>
        <taxon>metagenomes</taxon>
        <taxon>ecological metagenomes</taxon>
    </lineage>
</organism>
<reference evidence="1" key="1">
    <citation type="submission" date="2019-08" db="EMBL/GenBank/DDBJ databases">
        <authorList>
            <person name="Kucharzyk K."/>
            <person name="Murdoch R.W."/>
            <person name="Higgins S."/>
            <person name="Loffler F."/>
        </authorList>
    </citation>
    <scope>NUCLEOTIDE SEQUENCE</scope>
</reference>
<gene>
    <name evidence="1" type="ORF">SDC9_190493</name>
</gene>
<dbReference type="EMBL" id="VSSQ01101004">
    <property type="protein sequence ID" value="MPN42935.1"/>
    <property type="molecule type" value="Genomic_DNA"/>
</dbReference>
<dbReference type="AlphaFoldDB" id="A0A645HV53"/>
<name>A0A645HV53_9ZZZZ</name>
<proteinExistence type="predicted"/>
<accession>A0A645HV53</accession>
<sequence length="59" mass="6931">MGGYFKGFWKIFKRNCLCELKHIVFSAYPYVLLDVKSCNHSLCRPYGNNQLVKFQSQLP</sequence>
<comment type="caution">
    <text evidence="1">The sequence shown here is derived from an EMBL/GenBank/DDBJ whole genome shotgun (WGS) entry which is preliminary data.</text>
</comment>
<evidence type="ECO:0000313" key="1">
    <source>
        <dbReference type="EMBL" id="MPN42935.1"/>
    </source>
</evidence>